<dbReference type="Gene3D" id="3.80.10.10">
    <property type="entry name" value="Ribonuclease Inhibitor"/>
    <property type="match status" value="1"/>
</dbReference>
<dbReference type="Proteomes" id="UP001497457">
    <property type="component" value="Chromosome 27b"/>
</dbReference>
<keyword evidence="2" id="KW-1185">Reference proteome</keyword>
<dbReference type="InterPro" id="IPR032675">
    <property type="entry name" value="LRR_dom_sf"/>
</dbReference>
<organism evidence="1 2">
    <name type="scientific">Urochloa decumbens</name>
    <dbReference type="NCBI Taxonomy" id="240449"/>
    <lineage>
        <taxon>Eukaryota</taxon>
        <taxon>Viridiplantae</taxon>
        <taxon>Streptophyta</taxon>
        <taxon>Embryophyta</taxon>
        <taxon>Tracheophyta</taxon>
        <taxon>Spermatophyta</taxon>
        <taxon>Magnoliopsida</taxon>
        <taxon>Liliopsida</taxon>
        <taxon>Poales</taxon>
        <taxon>Poaceae</taxon>
        <taxon>PACMAD clade</taxon>
        <taxon>Panicoideae</taxon>
        <taxon>Panicodae</taxon>
        <taxon>Paniceae</taxon>
        <taxon>Melinidinae</taxon>
        <taxon>Urochloa</taxon>
    </lineage>
</organism>
<proteinExistence type="predicted"/>
<reference evidence="1" key="1">
    <citation type="submission" date="2024-10" db="EMBL/GenBank/DDBJ databases">
        <authorList>
            <person name="Ryan C."/>
        </authorList>
    </citation>
    <scope>NUCLEOTIDE SEQUENCE [LARGE SCALE GENOMIC DNA]</scope>
</reference>
<dbReference type="AlphaFoldDB" id="A0ABC9BUD8"/>
<dbReference type="EMBL" id="OZ075137">
    <property type="protein sequence ID" value="CAL5007786.1"/>
    <property type="molecule type" value="Genomic_DNA"/>
</dbReference>
<evidence type="ECO:0000313" key="2">
    <source>
        <dbReference type="Proteomes" id="UP001497457"/>
    </source>
</evidence>
<name>A0ABC9BUD8_9POAL</name>
<dbReference type="PANTHER" id="PTHR38926">
    <property type="entry name" value="F-BOX DOMAIN CONTAINING PROTEIN, EXPRESSED"/>
    <property type="match status" value="1"/>
</dbReference>
<sequence>MPFCSSGGCGKKPAAVPPLAPASMEERDWAALPGDIVFAVFLVLGPREIMEGADRACSAWRRVAVGEPKLWRCIDMGKVWQWSSTTKPWRAAARAAVGRSAGRCEAFSGPCDDDFLVYLVERAPSLKSLHLLHDDESKVALDVTLLDKLTFLEDVDISLSYFSDCASQGLLEAICEACPRLKKLRMNFDVCHDSNYYDDDMDINGEETYVIPVMSELRSIELLCYSLTAAGLTAIIDNCPLLDSLNVTGCPMIDMMDQELRTKCARVRNLVLPCDSSDDDYYEEYDPEQGYESDYIHEEF</sequence>
<dbReference type="SUPFAM" id="SSF81383">
    <property type="entry name" value="F-box domain"/>
    <property type="match status" value="1"/>
</dbReference>
<protein>
    <recommendedName>
        <fullName evidence="3">F-box domain-containing protein</fullName>
    </recommendedName>
</protein>
<evidence type="ECO:0008006" key="3">
    <source>
        <dbReference type="Google" id="ProtNLM"/>
    </source>
</evidence>
<dbReference type="Gene3D" id="1.20.1280.50">
    <property type="match status" value="1"/>
</dbReference>
<evidence type="ECO:0000313" key="1">
    <source>
        <dbReference type="EMBL" id="CAL5007786.1"/>
    </source>
</evidence>
<dbReference type="SUPFAM" id="SSF52047">
    <property type="entry name" value="RNI-like"/>
    <property type="match status" value="1"/>
</dbReference>
<dbReference type="InterPro" id="IPR036047">
    <property type="entry name" value="F-box-like_dom_sf"/>
</dbReference>
<gene>
    <name evidence="1" type="ORF">URODEC1_LOCUS68674</name>
</gene>
<dbReference type="PANTHER" id="PTHR38926:SF74">
    <property type="entry name" value="OS08G0193600 PROTEIN"/>
    <property type="match status" value="1"/>
</dbReference>
<accession>A0ABC9BUD8</accession>